<keyword evidence="2" id="KW-1185">Reference proteome</keyword>
<name>A0ABZ3B0I6_9ENTR</name>
<dbReference type="EMBL" id="CP151800">
    <property type="protein sequence ID" value="WZV96790.1"/>
    <property type="molecule type" value="Genomic_DNA"/>
</dbReference>
<gene>
    <name evidence="1" type="ORF">AAEY27_13985</name>
</gene>
<dbReference type="Proteomes" id="UP001466893">
    <property type="component" value="Chromosome"/>
</dbReference>
<evidence type="ECO:0000313" key="2">
    <source>
        <dbReference type="Proteomes" id="UP001466893"/>
    </source>
</evidence>
<evidence type="ECO:0000313" key="1">
    <source>
        <dbReference type="EMBL" id="WZV96790.1"/>
    </source>
</evidence>
<reference evidence="1 2" key="1">
    <citation type="submission" date="2024-04" db="EMBL/GenBank/DDBJ databases">
        <title>Kosakonia calanthae sp. nov., a halophilic bacterium isolated from leaves of Calanthe tiplacata.</title>
        <authorList>
            <person name="Wu P."/>
        </authorList>
    </citation>
    <scope>NUCLEOTIDE SEQUENCE [LARGE SCALE GENOMIC DNA]</scope>
    <source>
        <strain evidence="1 2">BYX6</strain>
    </source>
</reference>
<sequence length="99" mass="10960">MLDVIRTTETGIRQIYYPYNNTDVYHRYCEDDMAVAPVFSAWSLNGAGDYLEAGNNLSDVDDAETVRQNIGVSYTISSDVAPTDASGYAVGHIWSQVEE</sequence>
<proteinExistence type="predicted"/>
<dbReference type="CDD" id="cd19958">
    <property type="entry name" value="pyocin_knob"/>
    <property type="match status" value="1"/>
</dbReference>
<dbReference type="RefSeq" id="WP_342321222.1">
    <property type="nucleotide sequence ID" value="NZ_CP151800.1"/>
</dbReference>
<protein>
    <submittedName>
        <fullName evidence="1">Pyocin knob domain-containing protein</fullName>
    </submittedName>
</protein>
<organism evidence="1 2">
    <name type="scientific">Kosakonia calanthes</name>
    <dbReference type="NCBI Taxonomy" id="3139408"/>
    <lineage>
        <taxon>Bacteria</taxon>
        <taxon>Pseudomonadati</taxon>
        <taxon>Pseudomonadota</taxon>
        <taxon>Gammaproteobacteria</taxon>
        <taxon>Enterobacterales</taxon>
        <taxon>Enterobacteriaceae</taxon>
        <taxon>Kosakonia</taxon>
    </lineage>
</organism>
<accession>A0ABZ3B0I6</accession>